<dbReference type="GO" id="GO:0015344">
    <property type="term" value="F:siderophore uptake transmembrane transporter activity"/>
    <property type="evidence" value="ECO:0007669"/>
    <property type="project" value="TreeGrafter"/>
</dbReference>
<proteinExistence type="predicted"/>
<organism evidence="9">
    <name type="scientific">bioreactor metagenome</name>
    <dbReference type="NCBI Taxonomy" id="1076179"/>
    <lineage>
        <taxon>unclassified sequences</taxon>
        <taxon>metagenomes</taxon>
        <taxon>ecological metagenomes</taxon>
    </lineage>
</organism>
<accession>A0A644URI2</accession>
<feature type="domain" description="TonB-dependent receptor plug" evidence="8">
    <location>
        <begin position="128"/>
        <end position="234"/>
    </location>
</feature>
<comment type="caution">
    <text evidence="9">The sequence shown here is derived from an EMBL/GenBank/DDBJ whole genome shotgun (WGS) entry which is preliminary data.</text>
</comment>
<evidence type="ECO:0000256" key="6">
    <source>
        <dbReference type="ARBA" id="ARBA00023237"/>
    </source>
</evidence>
<keyword evidence="5" id="KW-0472">Membrane</keyword>
<dbReference type="PROSITE" id="PS52016">
    <property type="entry name" value="TONB_DEPENDENT_REC_3"/>
    <property type="match status" value="1"/>
</dbReference>
<keyword evidence="3" id="KW-0812">Transmembrane</keyword>
<sequence>MNKKYCSAIFILLIPSLLFSQATSIGESISTIKGHILEKETGLHIPFATIHIEEANISFPADATGHYHKTGINSGKYRIKASSLGYISKDTLVELKKGVGYVINFELDESSLNMNEIVVTATRNESKRRESPSVINVIGKKLFEQSASNNLSQVLNFQPGVRVEVSCQNCAVTQVRINGLEGQYSQILLDSRPIFSSLATVYGVEQLPSSMIERVEVLRGGGSAVFGSNAIGGVINIITKEPIRNIVSVSNQTTSLGNGSMDYSTSLNSSFVSKDFNTGVYLFGMIRDRDAYDRDGDGFSDIPVLEAGTLGFRGYHKFNPNAKLTLEYHHMNEFRRGGDSLNRPPHESNVAEQVKHKINGGSVKLDLNSSDYRQRLSIFSSAQKIGRDSYFGTDMDLNAYGRTDDITLSAGAQYSLNIKKFLLLPAEFTAGFEYNLNHLNDVMLGYSRTIDQRAVTYGGYLQNEWKNEKISILLGARLDKNNHVKNPIFSPRFNLRYSPEENIAFRGSYSSGYRAPQAYSEDLHVEAVGGNVTLIVIDPELKPEYSNSLSASADYYFFAGAVQMNTLAEIFHTNLKDVFALKPFGKDEAGNTLLLRKNESGAIISGANLEIKANYGNSLSAQAGLTLQSSKYKEIYKWSDNDDVIADRRMHKTPNIYGYITLSWNPVSAINLSATGVYTGAMLMPHFEGYIPEDKLETTPSFWDLGLKISYDIKIGVEHTIQINAGVKNLLDSYQRDLDKGSLRDAGYVYGPGTPRALFAGIKIDL</sequence>
<dbReference type="Pfam" id="PF13715">
    <property type="entry name" value="CarbopepD_reg_2"/>
    <property type="match status" value="1"/>
</dbReference>
<evidence type="ECO:0000259" key="8">
    <source>
        <dbReference type="Pfam" id="PF07715"/>
    </source>
</evidence>
<name>A0A644URI2_9ZZZZ</name>
<dbReference type="InterPro" id="IPR008969">
    <property type="entry name" value="CarboxyPept-like_regulatory"/>
</dbReference>
<comment type="subcellular location">
    <subcellularLocation>
        <location evidence="1">Cell outer membrane</location>
        <topology evidence="1">Multi-pass membrane protein</topology>
    </subcellularLocation>
</comment>
<dbReference type="AlphaFoldDB" id="A0A644URI2"/>
<evidence type="ECO:0000256" key="4">
    <source>
        <dbReference type="ARBA" id="ARBA00023077"/>
    </source>
</evidence>
<dbReference type="PANTHER" id="PTHR30069:SF57">
    <property type="entry name" value="TONB-DEPENDENT RECEPTOR"/>
    <property type="match status" value="1"/>
</dbReference>
<feature type="domain" description="TonB-dependent receptor-like beta-barrel" evidence="7">
    <location>
        <begin position="264"/>
        <end position="730"/>
    </location>
</feature>
<dbReference type="InterPro" id="IPR039426">
    <property type="entry name" value="TonB-dep_rcpt-like"/>
</dbReference>
<gene>
    <name evidence="9" type="primary">btuB_25</name>
    <name evidence="9" type="ORF">SDC9_27218</name>
</gene>
<evidence type="ECO:0000256" key="5">
    <source>
        <dbReference type="ARBA" id="ARBA00023136"/>
    </source>
</evidence>
<dbReference type="InterPro" id="IPR036942">
    <property type="entry name" value="Beta-barrel_TonB_sf"/>
</dbReference>
<evidence type="ECO:0000256" key="1">
    <source>
        <dbReference type="ARBA" id="ARBA00004571"/>
    </source>
</evidence>
<protein>
    <submittedName>
        <fullName evidence="9">Vitamin B12 transporter BtuB</fullName>
    </submittedName>
</protein>
<reference evidence="9" key="1">
    <citation type="submission" date="2019-08" db="EMBL/GenBank/DDBJ databases">
        <authorList>
            <person name="Kucharzyk K."/>
            <person name="Murdoch R.W."/>
            <person name="Higgins S."/>
            <person name="Loffler F."/>
        </authorList>
    </citation>
    <scope>NUCLEOTIDE SEQUENCE</scope>
</reference>
<dbReference type="InterPro" id="IPR000531">
    <property type="entry name" value="Beta-barrel_TonB"/>
</dbReference>
<dbReference type="PANTHER" id="PTHR30069">
    <property type="entry name" value="TONB-DEPENDENT OUTER MEMBRANE RECEPTOR"/>
    <property type="match status" value="1"/>
</dbReference>
<dbReference type="InterPro" id="IPR012910">
    <property type="entry name" value="Plug_dom"/>
</dbReference>
<evidence type="ECO:0000256" key="2">
    <source>
        <dbReference type="ARBA" id="ARBA00022448"/>
    </source>
</evidence>
<evidence type="ECO:0000259" key="7">
    <source>
        <dbReference type="Pfam" id="PF00593"/>
    </source>
</evidence>
<dbReference type="Gene3D" id="2.170.130.10">
    <property type="entry name" value="TonB-dependent receptor, plug domain"/>
    <property type="match status" value="1"/>
</dbReference>
<dbReference type="GO" id="GO:0044718">
    <property type="term" value="P:siderophore transmembrane transport"/>
    <property type="evidence" value="ECO:0007669"/>
    <property type="project" value="TreeGrafter"/>
</dbReference>
<evidence type="ECO:0000256" key="3">
    <source>
        <dbReference type="ARBA" id="ARBA00022692"/>
    </source>
</evidence>
<keyword evidence="6" id="KW-0998">Cell outer membrane</keyword>
<dbReference type="SUPFAM" id="SSF56935">
    <property type="entry name" value="Porins"/>
    <property type="match status" value="1"/>
</dbReference>
<keyword evidence="4" id="KW-0798">TonB box</keyword>
<dbReference type="Gene3D" id="2.60.40.1120">
    <property type="entry name" value="Carboxypeptidase-like, regulatory domain"/>
    <property type="match status" value="1"/>
</dbReference>
<dbReference type="Pfam" id="PF07715">
    <property type="entry name" value="Plug"/>
    <property type="match status" value="1"/>
</dbReference>
<keyword evidence="2" id="KW-0813">Transport</keyword>
<dbReference type="Pfam" id="PF00593">
    <property type="entry name" value="TonB_dep_Rec_b-barrel"/>
    <property type="match status" value="1"/>
</dbReference>
<evidence type="ECO:0000313" key="9">
    <source>
        <dbReference type="EMBL" id="MPL81303.1"/>
    </source>
</evidence>
<dbReference type="SUPFAM" id="SSF49464">
    <property type="entry name" value="Carboxypeptidase regulatory domain-like"/>
    <property type="match status" value="1"/>
</dbReference>
<dbReference type="GO" id="GO:0009279">
    <property type="term" value="C:cell outer membrane"/>
    <property type="evidence" value="ECO:0007669"/>
    <property type="project" value="UniProtKB-SubCell"/>
</dbReference>
<dbReference type="InterPro" id="IPR037066">
    <property type="entry name" value="Plug_dom_sf"/>
</dbReference>
<dbReference type="EMBL" id="VSSQ01000148">
    <property type="protein sequence ID" value="MPL81303.1"/>
    <property type="molecule type" value="Genomic_DNA"/>
</dbReference>
<dbReference type="Gene3D" id="2.40.170.20">
    <property type="entry name" value="TonB-dependent receptor, beta-barrel domain"/>
    <property type="match status" value="1"/>
</dbReference>